<proteinExistence type="predicted"/>
<dbReference type="STRING" id="44933.SAMN05660971_01961"/>
<reference evidence="2 5" key="2">
    <citation type="submission" date="2019-07" db="EMBL/GenBank/DDBJ databases">
        <title>Whole genome shotgun sequence of Halomonas cupida NBRC 102219.</title>
        <authorList>
            <person name="Hosoyama A."/>
            <person name="Uohara A."/>
            <person name="Ohji S."/>
            <person name="Ichikawa N."/>
        </authorList>
    </citation>
    <scope>NUCLEOTIDE SEQUENCE [LARGE SCALE GENOMIC DNA]</scope>
    <source>
        <strain evidence="2 5">NBRC 102219</strain>
    </source>
</reference>
<feature type="transmembrane region" description="Helical" evidence="1">
    <location>
        <begin position="83"/>
        <end position="100"/>
    </location>
</feature>
<keyword evidence="1" id="KW-0812">Transmembrane</keyword>
<evidence type="ECO:0000256" key="1">
    <source>
        <dbReference type="SAM" id="Phobius"/>
    </source>
</evidence>
<evidence type="ECO:0000313" key="2">
    <source>
        <dbReference type="EMBL" id="GEN23432.1"/>
    </source>
</evidence>
<name>A0A1M7F764_9GAMM</name>
<dbReference type="EMBL" id="FRCA01000004">
    <property type="protein sequence ID" value="SHL99813.1"/>
    <property type="molecule type" value="Genomic_DNA"/>
</dbReference>
<keyword evidence="5" id="KW-1185">Reference proteome</keyword>
<evidence type="ECO:0000313" key="5">
    <source>
        <dbReference type="Proteomes" id="UP000321726"/>
    </source>
</evidence>
<feature type="transmembrane region" description="Helical" evidence="1">
    <location>
        <begin position="58"/>
        <end position="76"/>
    </location>
</feature>
<dbReference type="EMBL" id="BJXU01000041">
    <property type="protein sequence ID" value="GEN23432.1"/>
    <property type="molecule type" value="Genomic_DNA"/>
</dbReference>
<reference evidence="3 4" key="1">
    <citation type="submission" date="2016-11" db="EMBL/GenBank/DDBJ databases">
        <authorList>
            <person name="Jaros S."/>
            <person name="Januszkiewicz K."/>
            <person name="Wedrychowicz H."/>
        </authorList>
    </citation>
    <scope>NUCLEOTIDE SEQUENCE [LARGE SCALE GENOMIC DNA]</scope>
    <source>
        <strain evidence="3 4">DSM 4740</strain>
    </source>
</reference>
<feature type="transmembrane region" description="Helical" evidence="1">
    <location>
        <begin position="196"/>
        <end position="213"/>
    </location>
</feature>
<accession>A0A1M7F764</accession>
<dbReference type="AlphaFoldDB" id="A0A1M7F764"/>
<organism evidence="3 4">
    <name type="scientific">Halomonas cupida</name>
    <dbReference type="NCBI Taxonomy" id="44933"/>
    <lineage>
        <taxon>Bacteria</taxon>
        <taxon>Pseudomonadati</taxon>
        <taxon>Pseudomonadota</taxon>
        <taxon>Gammaproteobacteria</taxon>
        <taxon>Oceanospirillales</taxon>
        <taxon>Halomonadaceae</taxon>
        <taxon>Halomonas</taxon>
    </lineage>
</organism>
<feature type="transmembrane region" description="Helical" evidence="1">
    <location>
        <begin position="144"/>
        <end position="164"/>
    </location>
</feature>
<feature type="transmembrane region" description="Helical" evidence="1">
    <location>
        <begin position="27"/>
        <end position="46"/>
    </location>
</feature>
<gene>
    <name evidence="2" type="ORF">HCU01_13810</name>
    <name evidence="3" type="ORF">SAMN05660971_01961</name>
</gene>
<protein>
    <submittedName>
        <fullName evidence="3">Uncharacterized protein</fullName>
    </submittedName>
</protein>
<dbReference type="Proteomes" id="UP000321726">
    <property type="component" value="Unassembled WGS sequence"/>
</dbReference>
<feature type="transmembrane region" description="Helical" evidence="1">
    <location>
        <begin position="115"/>
        <end position="132"/>
    </location>
</feature>
<dbReference type="RefSeq" id="WP_234986861.1">
    <property type="nucleotide sequence ID" value="NZ_BJXU01000041.1"/>
</dbReference>
<keyword evidence="1" id="KW-0472">Membrane</keyword>
<evidence type="ECO:0000313" key="3">
    <source>
        <dbReference type="EMBL" id="SHL99813.1"/>
    </source>
</evidence>
<keyword evidence="1" id="KW-1133">Transmembrane helix</keyword>
<sequence>MPDIPPHHTSPPSSPCSISFGSTCLRATLYILIIGAVMQGVLWEAGLPDRFRFSEIGFTESMQSLCLLISCLLLIHARQVLKGLPHVTLLMLGLFGAALIREQDFFLDAYVFDGAWQTLVTLLVLPILYWIIRHRHEFVREFEGFSESFAFGLFASGFLCVFVFSRLYGRGEMWEALLVERYVRVFKDAAEEVTELFGYLLLTYAMVELVLWIRRRNTKP</sequence>
<evidence type="ECO:0000313" key="4">
    <source>
        <dbReference type="Proteomes" id="UP000184123"/>
    </source>
</evidence>
<dbReference type="Proteomes" id="UP000184123">
    <property type="component" value="Unassembled WGS sequence"/>
</dbReference>